<keyword evidence="2" id="KW-0732">Signal</keyword>
<keyword evidence="1" id="KW-0472">Membrane</keyword>
<feature type="transmembrane region" description="Helical" evidence="1">
    <location>
        <begin position="164"/>
        <end position="187"/>
    </location>
</feature>
<feature type="signal peptide" evidence="2">
    <location>
        <begin position="1"/>
        <end position="26"/>
    </location>
</feature>
<proteinExistence type="predicted"/>
<organism evidence="3">
    <name type="scientific">Paramoeba aestuarina</name>
    <dbReference type="NCBI Taxonomy" id="180227"/>
    <lineage>
        <taxon>Eukaryota</taxon>
        <taxon>Amoebozoa</taxon>
        <taxon>Discosea</taxon>
        <taxon>Flabellinia</taxon>
        <taxon>Dactylopodida</taxon>
        <taxon>Paramoebidae</taxon>
        <taxon>Paramoeba</taxon>
    </lineage>
</organism>
<dbReference type="AlphaFoldDB" id="A0A7S4NNH0"/>
<evidence type="ECO:0000256" key="1">
    <source>
        <dbReference type="SAM" id="Phobius"/>
    </source>
</evidence>
<keyword evidence="1" id="KW-1133">Transmembrane helix</keyword>
<accession>A0A7S4NNH0</accession>
<name>A0A7S4NNH0_9EUKA</name>
<evidence type="ECO:0000313" key="3">
    <source>
        <dbReference type="EMBL" id="CAE2298594.1"/>
    </source>
</evidence>
<dbReference type="EMBL" id="HBKR01012357">
    <property type="protein sequence ID" value="CAE2298594.1"/>
    <property type="molecule type" value="Transcribed_RNA"/>
</dbReference>
<gene>
    <name evidence="3" type="ORF">NAES01612_LOCUS8197</name>
</gene>
<reference evidence="3" key="1">
    <citation type="submission" date="2021-01" db="EMBL/GenBank/DDBJ databases">
        <authorList>
            <person name="Corre E."/>
            <person name="Pelletier E."/>
            <person name="Niang G."/>
            <person name="Scheremetjew M."/>
            <person name="Finn R."/>
            <person name="Kale V."/>
            <person name="Holt S."/>
            <person name="Cochrane G."/>
            <person name="Meng A."/>
            <person name="Brown T."/>
            <person name="Cohen L."/>
        </authorList>
    </citation>
    <scope>NUCLEOTIDE SEQUENCE</scope>
    <source>
        <strain evidence="3">SoJaBio B1-5/56/2</strain>
    </source>
</reference>
<feature type="chain" id="PRO_5030555174" evidence="2">
    <location>
        <begin position="27"/>
        <end position="202"/>
    </location>
</feature>
<evidence type="ECO:0000256" key="2">
    <source>
        <dbReference type="SAM" id="SignalP"/>
    </source>
</evidence>
<sequence>MKGVGSQGFLLLFFFFLFLGTWEVEGRAKGSVLVEYHQGEGVMWNYTYSGNVLPMEKDAYLWLYVCAESYTCASNTPCQTHVLDPQEPLSGRYGVLWENPVIGDYVVVTDPDGTEKDLSETSYVRSATDLGTQDVQFLKGPGCQFPPSPPTPTPTLPPSSGWKWWKTLIVVVGCVLVVGLIVTLFSLMRGARRQEETHELIN</sequence>
<keyword evidence="1" id="KW-0812">Transmembrane</keyword>
<protein>
    <submittedName>
        <fullName evidence="3">Uncharacterized protein</fullName>
    </submittedName>
</protein>